<evidence type="ECO:0000256" key="10">
    <source>
        <dbReference type="ARBA" id="ARBA00023204"/>
    </source>
</evidence>
<evidence type="ECO:0000313" key="18">
    <source>
        <dbReference type="EMBL" id="HIU22736.1"/>
    </source>
</evidence>
<dbReference type="InterPro" id="IPR001650">
    <property type="entry name" value="Helicase_C-like"/>
</dbReference>
<keyword evidence="4 15" id="KW-0227">DNA damage</keyword>
<evidence type="ECO:0000259" key="16">
    <source>
        <dbReference type="PROSITE" id="PS51192"/>
    </source>
</evidence>
<dbReference type="Pfam" id="PF00270">
    <property type="entry name" value="DEAD"/>
    <property type="match status" value="1"/>
</dbReference>
<keyword evidence="10 15" id="KW-0234">DNA repair</keyword>
<dbReference type="InterPro" id="IPR045562">
    <property type="entry name" value="RecG_dom3_C"/>
</dbReference>
<keyword evidence="7 15" id="KW-0067">ATP-binding</keyword>
<dbReference type="CDD" id="cd17992">
    <property type="entry name" value="DEXHc_RecG"/>
    <property type="match status" value="1"/>
</dbReference>
<comment type="function">
    <text evidence="15">Plays a critical role in recombination and DNA repair. Helps process Holliday junction intermediates to mature products by catalyzing branch migration. Has replication fork regression activity, unwinds stalled or blocked replication forks to make a HJ that can be resolved. Has a DNA unwinding activity characteristic of a DNA helicase with 3'-5' polarity.</text>
</comment>
<dbReference type="NCBIfam" id="TIGR00643">
    <property type="entry name" value="recG"/>
    <property type="match status" value="1"/>
</dbReference>
<dbReference type="Gene3D" id="3.40.50.300">
    <property type="entry name" value="P-loop containing nucleotide triphosphate hydrolases"/>
    <property type="match status" value="2"/>
</dbReference>
<evidence type="ECO:0000256" key="3">
    <source>
        <dbReference type="ARBA" id="ARBA00022741"/>
    </source>
</evidence>
<keyword evidence="9 15" id="KW-0233">DNA recombination</keyword>
<comment type="similarity">
    <text evidence="1 15">Belongs to the helicase family. RecG subfamily.</text>
</comment>
<organism evidence="18 19">
    <name type="scientific">Candidatus Fimihabitans intestinipullorum</name>
    <dbReference type="NCBI Taxonomy" id="2840820"/>
    <lineage>
        <taxon>Bacteria</taxon>
        <taxon>Bacillati</taxon>
        <taxon>Mycoplasmatota</taxon>
        <taxon>Mycoplasmatota incertae sedis</taxon>
        <taxon>Candidatus Fimihabitans</taxon>
    </lineage>
</organism>
<sequence length="657" mass="75666">MELKDLRGLGPKGIEKLARLGITSVADLLSYYPYRYEMLQRTNMDAVQDQEKVVIDGIVESEPRSFYFKRNMNRMSFRCQAQNRIFSVSIFNRSFLKQHLQIGTNIIIIGKYDQKHNTITASDIRFGVLSDIPELVPIYHLTDGITEKQLRQYIENAFQDLSHLGDEIPSEISQAYQFLSKAESVRIVHKPQDMIELKKARTRLKYEELFTYMLKLNLLKRETKMEEGLKRTQHHSELQSMIESLPFQLTEDQEKCIFQIERDFLASHRMNRLIQGDVGSGKTVLSFLAIYLNYLDGYQSAFMAPTEILASQHYDNMKKQFQNIPIKIAKLTGNLTLKEKREIWNGLESGEIDVVVGTHALISENVIYRNLGLVITDEQHRFGVNQRANLKNKGIRPDVLYMSATPIPRTYALTLYGDMDISSIHTVPSGKKKIITLLKKESEMKDVLMAMYEELKKHHQIYVVAPLIEESDKSEETDVYKLEQNMNKAFGKVVKIGVLHGKMKPEEKEEIMKKFQANEIQILISTTVIEVGVDVKNATMIVIFDAFRFGLATLHQLRGRVGRNDFQSYAILISNHETERLSILTNTNDGFKISEEDFKLRGSGDLFGLRQSGDMVFQIANLKQDLSIALRAKEDSERYLEQLSEEQIKQKAVCYLD</sequence>
<dbReference type="GO" id="GO:0006310">
    <property type="term" value="P:DNA recombination"/>
    <property type="evidence" value="ECO:0007669"/>
    <property type="project" value="UniProtKB-UniRule"/>
</dbReference>
<dbReference type="GO" id="GO:0043138">
    <property type="term" value="F:3'-5' DNA helicase activity"/>
    <property type="evidence" value="ECO:0007669"/>
    <property type="project" value="UniProtKB-EC"/>
</dbReference>
<dbReference type="InterPro" id="IPR014001">
    <property type="entry name" value="Helicase_ATP-bd"/>
</dbReference>
<comment type="catalytic activity">
    <reaction evidence="14 15">
        <text>ATP + H2O = ADP + phosphate + H(+)</text>
        <dbReference type="Rhea" id="RHEA:13065"/>
        <dbReference type="ChEBI" id="CHEBI:15377"/>
        <dbReference type="ChEBI" id="CHEBI:15378"/>
        <dbReference type="ChEBI" id="CHEBI:30616"/>
        <dbReference type="ChEBI" id="CHEBI:43474"/>
        <dbReference type="ChEBI" id="CHEBI:456216"/>
        <dbReference type="EC" id="5.6.2.4"/>
    </reaction>
</comment>
<dbReference type="InterPro" id="IPR012340">
    <property type="entry name" value="NA-bd_OB-fold"/>
</dbReference>
<evidence type="ECO:0000313" key="19">
    <source>
        <dbReference type="Proteomes" id="UP000824087"/>
    </source>
</evidence>
<evidence type="ECO:0000256" key="15">
    <source>
        <dbReference type="RuleBase" id="RU363016"/>
    </source>
</evidence>
<proteinExistence type="inferred from homology"/>
<name>A0A9D1HUF3_9BACT</name>
<dbReference type="PROSITE" id="PS51192">
    <property type="entry name" value="HELICASE_ATP_BIND_1"/>
    <property type="match status" value="1"/>
</dbReference>
<dbReference type="GO" id="GO:0003677">
    <property type="term" value="F:DNA binding"/>
    <property type="evidence" value="ECO:0007669"/>
    <property type="project" value="UniProtKB-KW"/>
</dbReference>
<evidence type="ECO:0000256" key="12">
    <source>
        <dbReference type="ARBA" id="ARBA00034617"/>
    </source>
</evidence>
<dbReference type="Pfam" id="PF00271">
    <property type="entry name" value="Helicase_C"/>
    <property type="match status" value="1"/>
</dbReference>
<dbReference type="Gene3D" id="2.40.50.140">
    <property type="entry name" value="Nucleic acid-binding proteins"/>
    <property type="match status" value="1"/>
</dbReference>
<dbReference type="AlphaFoldDB" id="A0A9D1HUF3"/>
<comment type="caution">
    <text evidence="18">The sequence shown here is derived from an EMBL/GenBank/DDBJ whole genome shotgun (WGS) entry which is preliminary data.</text>
</comment>
<dbReference type="EMBL" id="DVML01000025">
    <property type="protein sequence ID" value="HIU22736.1"/>
    <property type="molecule type" value="Genomic_DNA"/>
</dbReference>
<dbReference type="Pfam" id="PF19833">
    <property type="entry name" value="RecG_dom3_C"/>
    <property type="match status" value="1"/>
</dbReference>
<feature type="domain" description="Helicase ATP-binding" evidence="16">
    <location>
        <begin position="263"/>
        <end position="424"/>
    </location>
</feature>
<dbReference type="Pfam" id="PF17191">
    <property type="entry name" value="RecG_wedge"/>
    <property type="match status" value="1"/>
</dbReference>
<dbReference type="SMART" id="SM00490">
    <property type="entry name" value="HELICc"/>
    <property type="match status" value="1"/>
</dbReference>
<dbReference type="GO" id="GO:0016787">
    <property type="term" value="F:hydrolase activity"/>
    <property type="evidence" value="ECO:0007669"/>
    <property type="project" value="UniProtKB-KW"/>
</dbReference>
<dbReference type="GO" id="GO:0005524">
    <property type="term" value="F:ATP binding"/>
    <property type="evidence" value="ECO:0007669"/>
    <property type="project" value="UniProtKB-KW"/>
</dbReference>
<dbReference type="SMART" id="SM00487">
    <property type="entry name" value="DEXDc"/>
    <property type="match status" value="1"/>
</dbReference>
<dbReference type="InterPro" id="IPR011545">
    <property type="entry name" value="DEAD/DEAH_box_helicase_dom"/>
</dbReference>
<keyword evidence="8" id="KW-0238">DNA-binding</keyword>
<gene>
    <name evidence="18" type="primary">recG</name>
    <name evidence="18" type="ORF">IAD49_04050</name>
</gene>
<evidence type="ECO:0000256" key="2">
    <source>
        <dbReference type="ARBA" id="ARBA00017846"/>
    </source>
</evidence>
<evidence type="ECO:0000256" key="4">
    <source>
        <dbReference type="ARBA" id="ARBA00022763"/>
    </source>
</evidence>
<evidence type="ECO:0000256" key="6">
    <source>
        <dbReference type="ARBA" id="ARBA00022806"/>
    </source>
</evidence>
<dbReference type="Proteomes" id="UP000824087">
    <property type="component" value="Unassembled WGS sequence"/>
</dbReference>
<dbReference type="PANTHER" id="PTHR47964:SF1">
    <property type="entry name" value="ATP-DEPENDENT DNA HELICASE HOMOLOG RECG, CHLOROPLASTIC"/>
    <property type="match status" value="1"/>
</dbReference>
<evidence type="ECO:0000256" key="8">
    <source>
        <dbReference type="ARBA" id="ARBA00023125"/>
    </source>
</evidence>
<protein>
    <recommendedName>
        <fullName evidence="2 15">ATP-dependent DNA helicase RecG</fullName>
        <ecNumber evidence="13 15">5.6.2.4</ecNumber>
    </recommendedName>
</protein>
<evidence type="ECO:0000256" key="14">
    <source>
        <dbReference type="ARBA" id="ARBA00048988"/>
    </source>
</evidence>
<reference evidence="18" key="1">
    <citation type="submission" date="2020-10" db="EMBL/GenBank/DDBJ databases">
        <authorList>
            <person name="Gilroy R."/>
        </authorList>
    </citation>
    <scope>NUCLEOTIDE SEQUENCE</scope>
    <source>
        <strain evidence="18">CHK197-8231</strain>
    </source>
</reference>
<feature type="domain" description="Helicase C-terminal" evidence="17">
    <location>
        <begin position="447"/>
        <end position="604"/>
    </location>
</feature>
<dbReference type="SUPFAM" id="SSF50249">
    <property type="entry name" value="Nucleic acid-binding proteins"/>
    <property type="match status" value="1"/>
</dbReference>
<evidence type="ECO:0000256" key="13">
    <source>
        <dbReference type="ARBA" id="ARBA00034808"/>
    </source>
</evidence>
<evidence type="ECO:0000256" key="7">
    <source>
        <dbReference type="ARBA" id="ARBA00022840"/>
    </source>
</evidence>
<dbReference type="NCBIfam" id="NF008165">
    <property type="entry name" value="PRK10917.1-3"/>
    <property type="match status" value="1"/>
</dbReference>
<evidence type="ECO:0000256" key="5">
    <source>
        <dbReference type="ARBA" id="ARBA00022801"/>
    </source>
</evidence>
<keyword evidence="11" id="KW-0413">Isomerase</keyword>
<dbReference type="InterPro" id="IPR047112">
    <property type="entry name" value="RecG/Mfd"/>
</dbReference>
<evidence type="ECO:0000256" key="11">
    <source>
        <dbReference type="ARBA" id="ARBA00023235"/>
    </source>
</evidence>
<evidence type="ECO:0000256" key="1">
    <source>
        <dbReference type="ARBA" id="ARBA00007504"/>
    </source>
</evidence>
<keyword evidence="6 15" id="KW-0347">Helicase</keyword>
<evidence type="ECO:0000256" key="9">
    <source>
        <dbReference type="ARBA" id="ARBA00023172"/>
    </source>
</evidence>
<dbReference type="InterPro" id="IPR027417">
    <property type="entry name" value="P-loop_NTPase"/>
</dbReference>
<reference evidence="18" key="2">
    <citation type="journal article" date="2021" name="PeerJ">
        <title>Extensive microbial diversity within the chicken gut microbiome revealed by metagenomics and culture.</title>
        <authorList>
            <person name="Gilroy R."/>
            <person name="Ravi A."/>
            <person name="Getino M."/>
            <person name="Pursley I."/>
            <person name="Horton D.L."/>
            <person name="Alikhan N.F."/>
            <person name="Baker D."/>
            <person name="Gharbi K."/>
            <person name="Hall N."/>
            <person name="Watson M."/>
            <person name="Adriaenssens E.M."/>
            <person name="Foster-Nyarko E."/>
            <person name="Jarju S."/>
            <person name="Secka A."/>
            <person name="Antonio M."/>
            <person name="Oren A."/>
            <person name="Chaudhuri R.R."/>
            <person name="La Ragione R."/>
            <person name="Hildebrand F."/>
            <person name="Pallen M.J."/>
        </authorList>
    </citation>
    <scope>NUCLEOTIDE SEQUENCE</scope>
    <source>
        <strain evidence="18">CHK197-8231</strain>
    </source>
</reference>
<dbReference type="SUPFAM" id="SSF52540">
    <property type="entry name" value="P-loop containing nucleoside triphosphate hydrolases"/>
    <property type="match status" value="2"/>
</dbReference>
<dbReference type="PROSITE" id="PS51194">
    <property type="entry name" value="HELICASE_CTER"/>
    <property type="match status" value="1"/>
</dbReference>
<keyword evidence="5 15" id="KW-0378">Hydrolase</keyword>
<dbReference type="InterPro" id="IPR033454">
    <property type="entry name" value="RecG_wedge"/>
</dbReference>
<dbReference type="EC" id="5.6.2.4" evidence="13 15"/>
<keyword evidence="3 15" id="KW-0547">Nucleotide-binding</keyword>
<comment type="catalytic activity">
    <reaction evidence="12 15">
        <text>Couples ATP hydrolysis with the unwinding of duplex DNA by translocating in the 3'-5' direction.</text>
        <dbReference type="EC" id="5.6.2.4"/>
    </reaction>
</comment>
<evidence type="ECO:0000259" key="17">
    <source>
        <dbReference type="PROSITE" id="PS51194"/>
    </source>
</evidence>
<dbReference type="GO" id="GO:0006281">
    <property type="term" value="P:DNA repair"/>
    <property type="evidence" value="ECO:0007669"/>
    <property type="project" value="UniProtKB-UniRule"/>
</dbReference>
<dbReference type="InterPro" id="IPR004609">
    <property type="entry name" value="ATP-dep_DNA_helicase_RecG"/>
</dbReference>
<dbReference type="PANTHER" id="PTHR47964">
    <property type="entry name" value="ATP-DEPENDENT DNA HELICASE HOMOLOG RECG, CHLOROPLASTIC"/>
    <property type="match status" value="1"/>
</dbReference>
<accession>A0A9D1HUF3</accession>